<feature type="region of interest" description="Disordered" evidence="1">
    <location>
        <begin position="97"/>
        <end position="154"/>
    </location>
</feature>
<dbReference type="AlphaFoldDB" id="A0AA36NKU5"/>
<reference evidence="2" key="1">
    <citation type="submission" date="2023-08" db="EMBL/GenBank/DDBJ databases">
        <authorList>
            <person name="Chen Y."/>
            <person name="Shah S."/>
            <person name="Dougan E. K."/>
            <person name="Thang M."/>
            <person name="Chan C."/>
        </authorList>
    </citation>
    <scope>NUCLEOTIDE SEQUENCE</scope>
</reference>
<feature type="compositionally biased region" description="Basic and acidic residues" evidence="1">
    <location>
        <begin position="131"/>
        <end position="145"/>
    </location>
</feature>
<evidence type="ECO:0000313" key="3">
    <source>
        <dbReference type="Proteomes" id="UP001178507"/>
    </source>
</evidence>
<organism evidence="2 3">
    <name type="scientific">Effrenium voratum</name>
    <dbReference type="NCBI Taxonomy" id="2562239"/>
    <lineage>
        <taxon>Eukaryota</taxon>
        <taxon>Sar</taxon>
        <taxon>Alveolata</taxon>
        <taxon>Dinophyceae</taxon>
        <taxon>Suessiales</taxon>
        <taxon>Symbiodiniaceae</taxon>
        <taxon>Effrenium</taxon>
    </lineage>
</organism>
<protein>
    <submittedName>
        <fullName evidence="2">Uncharacterized protein</fullName>
    </submittedName>
</protein>
<accession>A0AA36NKU5</accession>
<dbReference type="InterPro" id="IPR036716">
    <property type="entry name" value="Pest_crys_N_sf"/>
</dbReference>
<dbReference type="Gene3D" id="1.20.190.10">
    <property type="entry name" value="Pesticidal crystal protein, N-terminal domain"/>
    <property type="match status" value="1"/>
</dbReference>
<keyword evidence="3" id="KW-1185">Reference proteome</keyword>
<sequence>MMWATLFLMGQVGAEDSISCLQSSKARQVPNPWPGPPLRQTPCALYDLGCQAQQMACNYATMMTSDWPVSSYPELSAIQVQLQAVCQGSLQVLNPKPPAESNVAKAPCPENPEVQEVSSNDGTPEPSKVLPKVESDPKPSKELPSKETNTMSSKTDLFEMGSSRSEGGLAAPFACPAAQQCAVDVATYVSKQNPAAKYALAAEKSVARTAVDALKEILKSAAVIALQGSIAFSFIGNILNNFFPGAAGLPSNPCTFATSTDWGKCVWQEILPFVQTFVSQQFNQAFESLWQATILGYQSRLWALNTTAYLNSVHWPNGTVKYMSNATRDRMYTELANVHNAMLGNINLFKTGYAINTTAGAYLAHFASLHIGVMSNLIGFPTYRTAGDKYVFQTITACYAQAVYQAATQAYKARMAAMTQQTQQSGAQCGAFQPAYCLLWGGTFTDSWTGCAWGFSATSTSCISGPCVVPSDPNTPIAAQQCFYDHKKWVENQTVSFWVSWLALLPMWLANVMTMQNISVMNLTTMTANFNFSCQAF</sequence>
<dbReference type="Proteomes" id="UP001178507">
    <property type="component" value="Unassembled WGS sequence"/>
</dbReference>
<proteinExistence type="predicted"/>
<evidence type="ECO:0000313" key="2">
    <source>
        <dbReference type="EMBL" id="CAJ1411277.1"/>
    </source>
</evidence>
<dbReference type="GO" id="GO:0090729">
    <property type="term" value="F:toxin activity"/>
    <property type="evidence" value="ECO:0007669"/>
    <property type="project" value="InterPro"/>
</dbReference>
<name>A0AA36NKU5_9DINO</name>
<evidence type="ECO:0000256" key="1">
    <source>
        <dbReference type="SAM" id="MobiDB-lite"/>
    </source>
</evidence>
<comment type="caution">
    <text evidence="2">The sequence shown here is derived from an EMBL/GenBank/DDBJ whole genome shotgun (WGS) entry which is preliminary data.</text>
</comment>
<dbReference type="EMBL" id="CAUJNA010003865">
    <property type="protein sequence ID" value="CAJ1411277.1"/>
    <property type="molecule type" value="Genomic_DNA"/>
</dbReference>
<gene>
    <name evidence="2" type="ORF">EVOR1521_LOCUS31887</name>
</gene>
<dbReference type="SUPFAM" id="SSF56849">
    <property type="entry name" value="delta-Endotoxin (insectocide), N-terminal domain"/>
    <property type="match status" value="1"/>
</dbReference>